<evidence type="ECO:0000313" key="2">
    <source>
        <dbReference type="Proteomes" id="UP000626148"/>
    </source>
</evidence>
<organism evidence="1 2">
    <name type="scientific">Saccharospirillum salsuginis</name>
    <dbReference type="NCBI Taxonomy" id="418750"/>
    <lineage>
        <taxon>Bacteria</taxon>
        <taxon>Pseudomonadati</taxon>
        <taxon>Pseudomonadota</taxon>
        <taxon>Gammaproteobacteria</taxon>
        <taxon>Oceanospirillales</taxon>
        <taxon>Saccharospirillaceae</taxon>
        <taxon>Saccharospirillum</taxon>
    </lineage>
</organism>
<keyword evidence="2" id="KW-1185">Reference proteome</keyword>
<dbReference type="Proteomes" id="UP000626148">
    <property type="component" value="Unassembled WGS sequence"/>
</dbReference>
<reference evidence="1" key="2">
    <citation type="submission" date="2020-09" db="EMBL/GenBank/DDBJ databases">
        <authorList>
            <person name="Sun Q."/>
            <person name="Kim S."/>
        </authorList>
    </citation>
    <scope>NUCLEOTIDE SEQUENCE</scope>
    <source>
        <strain evidence="1">KCTC 22169</strain>
    </source>
</reference>
<evidence type="ECO:0000313" key="1">
    <source>
        <dbReference type="EMBL" id="GGX39791.1"/>
    </source>
</evidence>
<accession>A0A918N5N0</accession>
<reference evidence="1" key="1">
    <citation type="journal article" date="2014" name="Int. J. Syst. Evol. Microbiol.">
        <title>Complete genome sequence of Corynebacterium casei LMG S-19264T (=DSM 44701T), isolated from a smear-ripened cheese.</title>
        <authorList>
            <consortium name="US DOE Joint Genome Institute (JGI-PGF)"/>
            <person name="Walter F."/>
            <person name="Albersmeier A."/>
            <person name="Kalinowski J."/>
            <person name="Ruckert C."/>
        </authorList>
    </citation>
    <scope>NUCLEOTIDE SEQUENCE</scope>
    <source>
        <strain evidence="1">KCTC 22169</strain>
    </source>
</reference>
<protein>
    <submittedName>
        <fullName evidence="1">Peptidase M4</fullName>
    </submittedName>
</protein>
<gene>
    <name evidence="1" type="ORF">GCM10007392_02900</name>
</gene>
<comment type="caution">
    <text evidence="1">The sequence shown here is derived from an EMBL/GenBank/DDBJ whole genome shotgun (WGS) entry which is preliminary data.</text>
</comment>
<name>A0A918N5N0_9GAMM</name>
<dbReference type="AlphaFoldDB" id="A0A918N5N0"/>
<dbReference type="EMBL" id="BMXR01000001">
    <property type="protein sequence ID" value="GGX39791.1"/>
    <property type="molecule type" value="Genomic_DNA"/>
</dbReference>
<dbReference type="Gene3D" id="3.10.450.40">
    <property type="match status" value="1"/>
</dbReference>
<proteinExistence type="predicted"/>
<sequence length="95" mass="10696">MLGLPDVALASERHLRSEDVREMVAQGTILSLETLLERHADLLNGRLLDVEVEAEEEHGVKRFLYEVEVLGADGIVREFEFDAATGQMIEMDIED</sequence>